<feature type="binding site" evidence="8">
    <location>
        <position position="301"/>
    </location>
    <ligand>
        <name>Mn(2+)</name>
        <dbReference type="ChEBI" id="CHEBI:29035"/>
    </ligand>
</feature>
<keyword evidence="12" id="KW-1185">Reference proteome</keyword>
<dbReference type="InterPro" id="IPR035078">
    <property type="entry name" value="PEP_carboxykinase_GTP_N"/>
</dbReference>
<feature type="domain" description="Phosphoenolpyruvate carboxykinase GTP-utilising N-terminal" evidence="10">
    <location>
        <begin position="39"/>
        <end position="251"/>
    </location>
</feature>
<evidence type="ECO:0000256" key="8">
    <source>
        <dbReference type="HAMAP-Rule" id="MF_00452"/>
    </source>
</evidence>
<dbReference type="Pfam" id="PF00821">
    <property type="entry name" value="PEPCK_GTP"/>
    <property type="match status" value="1"/>
</dbReference>
<feature type="binding site" evidence="8">
    <location>
        <position position="282"/>
    </location>
    <ligand>
        <name>substrate</name>
    </ligand>
</feature>
<keyword evidence="4 8" id="KW-0210">Decarboxylase</keyword>
<keyword evidence="6 8" id="KW-0464">Manganese</keyword>
<dbReference type="PROSITE" id="PS00505">
    <property type="entry name" value="PEPCK_GTP"/>
    <property type="match status" value="1"/>
</dbReference>
<feature type="binding site" evidence="8">
    <location>
        <position position="429"/>
    </location>
    <ligand>
        <name>GTP</name>
        <dbReference type="ChEBI" id="CHEBI:37565"/>
    </ligand>
</feature>
<comment type="catalytic activity">
    <reaction evidence="8">
        <text>oxaloacetate + GTP = phosphoenolpyruvate + GDP + CO2</text>
        <dbReference type="Rhea" id="RHEA:10388"/>
        <dbReference type="ChEBI" id="CHEBI:16452"/>
        <dbReference type="ChEBI" id="CHEBI:16526"/>
        <dbReference type="ChEBI" id="CHEBI:37565"/>
        <dbReference type="ChEBI" id="CHEBI:58189"/>
        <dbReference type="ChEBI" id="CHEBI:58702"/>
        <dbReference type="EC" id="4.1.1.32"/>
    </reaction>
</comment>
<feature type="binding site" evidence="8">
    <location>
        <position position="398"/>
    </location>
    <ligand>
        <name>GTP</name>
        <dbReference type="ChEBI" id="CHEBI:37565"/>
    </ligand>
</feature>
<dbReference type="InterPro" id="IPR035077">
    <property type="entry name" value="PEP_carboxykinase_GTP_C"/>
</dbReference>
<keyword evidence="7 8" id="KW-0456">Lyase</keyword>
<dbReference type="NCBIfam" id="NF003253">
    <property type="entry name" value="PRK04210.1"/>
    <property type="match status" value="1"/>
</dbReference>
<comment type="cofactor">
    <cofactor evidence="8">
        <name>Mn(2+)</name>
        <dbReference type="ChEBI" id="CHEBI:29035"/>
    </cofactor>
    <text evidence="8">Binds 1 Mn(2+) ion per subunit.</text>
</comment>
<keyword evidence="3 8" id="KW-0547">Nucleotide-binding</keyword>
<feature type="binding site" evidence="8">
    <location>
        <begin position="396"/>
        <end position="398"/>
    </location>
    <ligand>
        <name>substrate</name>
    </ligand>
</feature>
<dbReference type="SUPFAM" id="SSF53795">
    <property type="entry name" value="PEP carboxykinase-like"/>
    <property type="match status" value="1"/>
</dbReference>
<feature type="binding site" evidence="8">
    <location>
        <begin position="232"/>
        <end position="234"/>
    </location>
    <ligand>
        <name>substrate</name>
    </ligand>
</feature>
<dbReference type="InterPro" id="IPR013035">
    <property type="entry name" value="PEP_carboxykinase_C"/>
</dbReference>
<keyword evidence="8" id="KW-0312">Gluconeogenesis</keyword>
<comment type="subcellular location">
    <subcellularLocation>
        <location evidence="8">Cytoplasm</location>
    </subcellularLocation>
</comment>
<evidence type="ECO:0000256" key="7">
    <source>
        <dbReference type="ARBA" id="ARBA00023239"/>
    </source>
</evidence>
<comment type="caution">
    <text evidence="11">The sequence shown here is derived from an EMBL/GenBank/DDBJ whole genome shotgun (WGS) entry which is preliminary data.</text>
</comment>
<evidence type="ECO:0000259" key="10">
    <source>
        <dbReference type="Pfam" id="PF17297"/>
    </source>
</evidence>
<evidence type="ECO:0000256" key="6">
    <source>
        <dbReference type="ARBA" id="ARBA00023211"/>
    </source>
</evidence>
<evidence type="ECO:0000313" key="11">
    <source>
        <dbReference type="EMBL" id="KXB08607.1"/>
    </source>
</evidence>
<dbReference type="InterPro" id="IPR008210">
    <property type="entry name" value="PEP_carboxykinase_N"/>
</dbReference>
<reference evidence="11 12" key="1">
    <citation type="journal article" date="2016" name="Sci. Rep.">
        <title>Metabolic traits of an uncultured archaeal lineage -MSBL1- from brine pools of the Red Sea.</title>
        <authorList>
            <person name="Mwirichia R."/>
            <person name="Alam I."/>
            <person name="Rashid M."/>
            <person name="Vinu M."/>
            <person name="Ba-Alawi W."/>
            <person name="Anthony Kamau A."/>
            <person name="Kamanda Ngugi D."/>
            <person name="Goker M."/>
            <person name="Klenk H.P."/>
            <person name="Bajic V."/>
            <person name="Stingl U."/>
        </authorList>
    </citation>
    <scope>NUCLEOTIDE SEQUENCE [LARGE SCALE GENOMIC DNA]</scope>
    <source>
        <strain evidence="11">SCGC-AAA382M17</strain>
    </source>
</reference>
<comment type="function">
    <text evidence="8">Catalyzes the conversion of oxaloacetate (OAA) to phosphoenolpyruvate (PEP), the rate-limiting step in the metabolic pathway that produces glucose from lactate and other precursors derived from the citric acid cycle.</text>
</comment>
<keyword evidence="2 8" id="KW-0479">Metal-binding</keyword>
<evidence type="ECO:0000256" key="5">
    <source>
        <dbReference type="ARBA" id="ARBA00023134"/>
    </source>
</evidence>
<dbReference type="Gene3D" id="3.90.228.20">
    <property type="match status" value="1"/>
</dbReference>
<dbReference type="SUPFAM" id="SSF68923">
    <property type="entry name" value="PEP carboxykinase N-terminal domain"/>
    <property type="match status" value="1"/>
</dbReference>
<dbReference type="InterPro" id="IPR018091">
    <property type="entry name" value="PEP_carboxykin_GTP_CS"/>
</dbReference>
<evidence type="ECO:0000313" key="12">
    <source>
        <dbReference type="Proteomes" id="UP000070633"/>
    </source>
</evidence>
<evidence type="ECO:0000256" key="2">
    <source>
        <dbReference type="ARBA" id="ARBA00022723"/>
    </source>
</evidence>
<feature type="domain" description="Phosphoenolpyruvate carboxykinase C-terminal P-loop" evidence="9">
    <location>
        <begin position="256"/>
        <end position="616"/>
    </location>
</feature>
<dbReference type="Gene3D" id="3.40.449.10">
    <property type="entry name" value="Phosphoenolpyruvate Carboxykinase, domain 1"/>
    <property type="match status" value="1"/>
</dbReference>
<feature type="binding site" evidence="8">
    <location>
        <position position="241"/>
    </location>
    <ligand>
        <name>Mn(2+)</name>
        <dbReference type="ChEBI" id="CHEBI:29035"/>
    </ligand>
</feature>
<feature type="binding site" evidence="8">
    <location>
        <begin position="283"/>
        <end position="288"/>
    </location>
    <ligand>
        <name>GTP</name>
        <dbReference type="ChEBI" id="CHEBI:37565"/>
    </ligand>
</feature>
<dbReference type="InterPro" id="IPR008209">
    <property type="entry name" value="PEP_carboxykinase_GTP"/>
</dbReference>
<keyword evidence="5 8" id="KW-0342">GTP-binding</keyword>
<protein>
    <recommendedName>
        <fullName evidence="8">Phosphoenolpyruvate carboxykinase [GTP]</fullName>
        <shortName evidence="8">PEP carboxykinase</shortName>
        <shortName evidence="8">PEPCK</shortName>
        <ecNumber evidence="8">4.1.1.32</ecNumber>
    </recommendedName>
    <alternativeName>
        <fullName evidence="8">GTP-dependent phosphoenolpyruvate carboxykinase</fullName>
        <shortName evidence="8">GTP-PEPCK</shortName>
    </alternativeName>
</protein>
<dbReference type="PANTHER" id="PTHR11561">
    <property type="entry name" value="PHOSPHOENOLPYRUVATE CARBOXYKINASE"/>
    <property type="match status" value="1"/>
</dbReference>
<gene>
    <name evidence="8" type="primary">pckG</name>
    <name evidence="11" type="ORF">AKJ55_00670</name>
</gene>
<dbReference type="EMBL" id="LHYI01000011">
    <property type="protein sequence ID" value="KXB08607.1"/>
    <property type="molecule type" value="Genomic_DNA"/>
</dbReference>
<keyword evidence="8" id="KW-0963">Cytoplasm</keyword>
<evidence type="ECO:0000256" key="1">
    <source>
        <dbReference type="ARBA" id="ARBA00005796"/>
    </source>
</evidence>
<dbReference type="EC" id="4.1.1.32" evidence="8"/>
<name>A0ABR5TMI7_9EURY</name>
<organism evidence="11 12">
    <name type="scientific">candidate division MSBL1 archaeon SCGC-AAA382M17</name>
    <dbReference type="NCBI Taxonomy" id="1698284"/>
    <lineage>
        <taxon>Archaea</taxon>
        <taxon>Methanobacteriati</taxon>
        <taxon>Methanobacteriota</taxon>
        <taxon>candidate division MSBL1</taxon>
    </lineage>
</organism>
<dbReference type="HAMAP" id="MF_00452">
    <property type="entry name" value="PEPCK_GTP"/>
    <property type="match status" value="1"/>
</dbReference>
<dbReference type="PIRSF" id="PIRSF001348">
    <property type="entry name" value="PEP_carboxykinase_GTP"/>
    <property type="match status" value="1"/>
</dbReference>
<feature type="binding site" evidence="8">
    <location>
        <position position="260"/>
    </location>
    <ligand>
        <name>Mn(2+)</name>
        <dbReference type="ChEBI" id="CHEBI:29035"/>
    </ligand>
</feature>
<evidence type="ECO:0000256" key="4">
    <source>
        <dbReference type="ARBA" id="ARBA00022793"/>
    </source>
</evidence>
<evidence type="ECO:0000256" key="3">
    <source>
        <dbReference type="ARBA" id="ARBA00022741"/>
    </source>
</evidence>
<proteinExistence type="inferred from homology"/>
<sequence>MKLKEILPQPKNKEKLLKEKCGKAGYEKLVKLDNPKVTDFIARYLKHCNPDSAFVRANAEKDAKYIRDRSTEIGEEIPLKMKGHTAHFDGYNDQARDKENTKFLLPPNKRIGPYFNSINREEGLKEIHGYLKNIMEGKEAYICFFCLGPKKSKFSIPTLQITDSTYVAHSEDILYRDGYDLFKNRRFEDEDRFFKFVHSAGLLEGNVSKEIDKRRVYTDLDTNTVFSTNTQYGGNTIGAKKLAMRLAIRKASREEWLTEHMFIMGVNGPDDRTSYFSGAFPSACGKTSTSMIKGESLVGDDIAYLREIDGKVHAVNPENGIFGIIRDVNPEDDPLIWKAINSEGEVIFSNILVNDGEPYWFGMGDDLPEEGINHSGKWWKGKKDSNGKEIGPCHKNARYTLRISSLDNEDPNLEDPDGVKLDGIIYGGRDSDTWVPVEEAFDWNHGILTKGASLESETTQATLGKSGERRFNLMSNLDFLSISIGDYIKNQIEFGEKLDNSPRIFSVNYFLKDENGEYLNGMLDKKVWLKWMELRTQGDVEAIRTPTGLIPIYEDLKKLFKKILGKEYTKEDYSEQFKIRVPEHLSKIERIRKIYEEDVENSPELLFEELEKQKKRLEEAREIHGDYIPPDELR</sequence>
<comment type="pathway">
    <text evidence="8">Carbohydrate biosynthesis; gluconeogenesis.</text>
</comment>
<feature type="active site" evidence="8">
    <location>
        <position position="284"/>
    </location>
</feature>
<evidence type="ECO:0000259" key="9">
    <source>
        <dbReference type="Pfam" id="PF00821"/>
    </source>
</evidence>
<feature type="binding site" evidence="8">
    <location>
        <position position="96"/>
    </location>
    <ligand>
        <name>substrate</name>
    </ligand>
</feature>
<dbReference type="PANTHER" id="PTHR11561:SF0">
    <property type="entry name" value="PHOSPHOENOLPYRUVATE CARBOXYKINASE [GTP]-RELATED"/>
    <property type="match status" value="1"/>
</dbReference>
<comment type="similarity">
    <text evidence="1 8">Belongs to the phosphoenolpyruvate carboxykinase [GTP] family.</text>
</comment>
<dbReference type="Gene3D" id="2.170.8.10">
    <property type="entry name" value="Phosphoenolpyruvate Carboxykinase, domain 2"/>
    <property type="match status" value="1"/>
</dbReference>
<dbReference type="Pfam" id="PF17297">
    <property type="entry name" value="PEPCK_N"/>
    <property type="match status" value="1"/>
</dbReference>
<accession>A0ABR5TMI7</accession>
<comment type="caution">
    <text evidence="8">Lacks conserved residue(s) required for the propagation of feature annotation.</text>
</comment>
<dbReference type="Proteomes" id="UP000070633">
    <property type="component" value="Unassembled WGS sequence"/>
</dbReference>